<accession>A0A0A2SVR1</accession>
<dbReference type="EMBL" id="JNCF01000015">
    <property type="protein sequence ID" value="KGP63509.1"/>
    <property type="molecule type" value="Genomic_DNA"/>
</dbReference>
<dbReference type="Proteomes" id="UP000054422">
    <property type="component" value="Unassembled WGS sequence"/>
</dbReference>
<evidence type="ECO:0000256" key="1">
    <source>
        <dbReference type="SAM" id="Phobius"/>
    </source>
</evidence>
<protein>
    <submittedName>
        <fullName evidence="2">Uncharacterized protein</fullName>
    </submittedName>
</protein>
<organism evidence="2 3">
    <name type="scientific">Legionella norrlandica</name>
    <dbReference type="NCBI Taxonomy" id="1498499"/>
    <lineage>
        <taxon>Bacteria</taxon>
        <taxon>Pseudomonadati</taxon>
        <taxon>Pseudomonadota</taxon>
        <taxon>Gammaproteobacteria</taxon>
        <taxon>Legionellales</taxon>
        <taxon>Legionellaceae</taxon>
        <taxon>Legionella</taxon>
    </lineage>
</organism>
<keyword evidence="1" id="KW-1133">Transmembrane helix</keyword>
<keyword evidence="1" id="KW-0472">Membrane</keyword>
<gene>
    <name evidence="2" type="ORF">EP47_12025</name>
</gene>
<comment type="caution">
    <text evidence="2">The sequence shown here is derived from an EMBL/GenBank/DDBJ whole genome shotgun (WGS) entry which is preliminary data.</text>
</comment>
<proteinExistence type="predicted"/>
<dbReference type="AlphaFoldDB" id="A0A0A2SVR1"/>
<sequence length="77" mass="9000">MYFHINVISHCNILRMIMIIFIIVNNLVKNFSGSDKVYYTLTQNGFAENLMFRNGGFSVQKNSIIEFKIFLTEIEKS</sequence>
<reference evidence="2 3" key="1">
    <citation type="submission" date="2014-05" db="EMBL/GenBank/DDBJ databases">
        <authorList>
            <person name="Rizzardi K."/>
            <person name="Winiecka-Krusnell J."/>
            <person name="Ramliden M."/>
            <person name="Alm E."/>
            <person name="Andersson S."/>
            <person name="Byfors S."/>
        </authorList>
    </citation>
    <scope>NUCLEOTIDE SEQUENCE [LARGE SCALE GENOMIC DNA]</scope>
    <source>
        <strain evidence="2 3">LEGN</strain>
    </source>
</reference>
<keyword evidence="1" id="KW-0812">Transmembrane</keyword>
<evidence type="ECO:0000313" key="3">
    <source>
        <dbReference type="Proteomes" id="UP000054422"/>
    </source>
</evidence>
<keyword evidence="3" id="KW-1185">Reference proteome</keyword>
<feature type="transmembrane region" description="Helical" evidence="1">
    <location>
        <begin position="12"/>
        <end position="28"/>
    </location>
</feature>
<dbReference type="STRING" id="1498499.EP47_12025"/>
<name>A0A0A2SVR1_9GAMM</name>
<evidence type="ECO:0000313" key="2">
    <source>
        <dbReference type="EMBL" id="KGP63509.1"/>
    </source>
</evidence>